<evidence type="ECO:0000313" key="2">
    <source>
        <dbReference type="EMBL" id="GAG68532.1"/>
    </source>
</evidence>
<feature type="transmembrane region" description="Helical" evidence="1">
    <location>
        <begin position="20"/>
        <end position="40"/>
    </location>
</feature>
<evidence type="ECO:0000256" key="1">
    <source>
        <dbReference type="SAM" id="Phobius"/>
    </source>
</evidence>
<comment type="caution">
    <text evidence="2">The sequence shown here is derived from an EMBL/GenBank/DDBJ whole genome shotgun (WGS) entry which is preliminary data.</text>
</comment>
<protein>
    <submittedName>
        <fullName evidence="2">Uncharacterized protein</fullName>
    </submittedName>
</protein>
<gene>
    <name evidence="2" type="ORF">S01H4_15321</name>
</gene>
<dbReference type="EMBL" id="BART01006716">
    <property type="protein sequence ID" value="GAG68532.1"/>
    <property type="molecule type" value="Genomic_DNA"/>
</dbReference>
<dbReference type="AlphaFoldDB" id="X1AFH3"/>
<accession>X1AFH3</accession>
<keyword evidence="1" id="KW-1133">Transmembrane helix</keyword>
<proteinExistence type="predicted"/>
<name>X1AFH3_9ZZZZ</name>
<organism evidence="2">
    <name type="scientific">marine sediment metagenome</name>
    <dbReference type="NCBI Taxonomy" id="412755"/>
    <lineage>
        <taxon>unclassified sequences</taxon>
        <taxon>metagenomes</taxon>
        <taxon>ecological metagenomes</taxon>
    </lineage>
</organism>
<reference evidence="2" key="1">
    <citation type="journal article" date="2014" name="Front. Microbiol.">
        <title>High frequency of phylogenetically diverse reductive dehalogenase-homologous genes in deep subseafloor sedimentary metagenomes.</title>
        <authorList>
            <person name="Kawai M."/>
            <person name="Futagami T."/>
            <person name="Toyoda A."/>
            <person name="Takaki Y."/>
            <person name="Nishi S."/>
            <person name="Hori S."/>
            <person name="Arai W."/>
            <person name="Tsubouchi T."/>
            <person name="Morono Y."/>
            <person name="Uchiyama I."/>
            <person name="Ito T."/>
            <person name="Fujiyama A."/>
            <person name="Inagaki F."/>
            <person name="Takami H."/>
        </authorList>
    </citation>
    <scope>NUCLEOTIDE SEQUENCE</scope>
    <source>
        <strain evidence="2">Expedition CK06-06</strain>
    </source>
</reference>
<keyword evidence="1" id="KW-0472">Membrane</keyword>
<sequence length="42" mass="5080">MKIFKVFVDMWRDGLVGKYSVFLAFFIPTVVIILIIYVMYFR</sequence>
<keyword evidence="1" id="KW-0812">Transmembrane</keyword>